<name>A0A3P7J8L1_STRVU</name>
<dbReference type="Proteomes" id="UP000270094">
    <property type="component" value="Unassembled WGS sequence"/>
</dbReference>
<gene>
    <name evidence="2" type="ORF">SVUK_LOCUS9262</name>
</gene>
<dbReference type="EMBL" id="UYYB01094432">
    <property type="protein sequence ID" value="VDM74264.1"/>
    <property type="molecule type" value="Genomic_DNA"/>
</dbReference>
<feature type="region of interest" description="Disordered" evidence="1">
    <location>
        <begin position="707"/>
        <end position="742"/>
    </location>
</feature>
<feature type="region of interest" description="Disordered" evidence="1">
    <location>
        <begin position="41"/>
        <end position="121"/>
    </location>
</feature>
<feature type="compositionally biased region" description="Basic residues" evidence="1">
    <location>
        <begin position="484"/>
        <end position="494"/>
    </location>
</feature>
<dbReference type="AlphaFoldDB" id="A0A3P7J8L1"/>
<feature type="compositionally biased region" description="Basic and acidic residues" evidence="1">
    <location>
        <begin position="378"/>
        <end position="396"/>
    </location>
</feature>
<feature type="compositionally biased region" description="Basic and acidic residues" evidence="1">
    <location>
        <begin position="42"/>
        <end position="114"/>
    </location>
</feature>
<feature type="compositionally biased region" description="Basic and acidic residues" evidence="1">
    <location>
        <begin position="353"/>
        <end position="371"/>
    </location>
</feature>
<protein>
    <recommendedName>
        <fullName evidence="4">Nucleolar protein 16</fullName>
    </recommendedName>
</protein>
<reference evidence="2 3" key="1">
    <citation type="submission" date="2018-11" db="EMBL/GenBank/DDBJ databases">
        <authorList>
            <consortium name="Pathogen Informatics"/>
        </authorList>
    </citation>
    <scope>NUCLEOTIDE SEQUENCE [LARGE SCALE GENOMIC DNA]</scope>
</reference>
<organism evidence="2 3">
    <name type="scientific">Strongylus vulgaris</name>
    <name type="common">Blood worm</name>
    <dbReference type="NCBI Taxonomy" id="40348"/>
    <lineage>
        <taxon>Eukaryota</taxon>
        <taxon>Metazoa</taxon>
        <taxon>Ecdysozoa</taxon>
        <taxon>Nematoda</taxon>
        <taxon>Chromadorea</taxon>
        <taxon>Rhabditida</taxon>
        <taxon>Rhabditina</taxon>
        <taxon>Rhabditomorpha</taxon>
        <taxon>Strongyloidea</taxon>
        <taxon>Strongylidae</taxon>
        <taxon>Strongylus</taxon>
    </lineage>
</organism>
<dbReference type="InterPro" id="IPR019002">
    <property type="entry name" value="Ribosome_biogenesis_Nop16"/>
</dbReference>
<evidence type="ECO:0008006" key="4">
    <source>
        <dbReference type="Google" id="ProtNLM"/>
    </source>
</evidence>
<feature type="region of interest" description="Disordered" evidence="1">
    <location>
        <begin position="134"/>
        <end position="496"/>
    </location>
</feature>
<dbReference type="OrthoDB" id="285729at2759"/>
<evidence type="ECO:0000256" key="1">
    <source>
        <dbReference type="SAM" id="MobiDB-lite"/>
    </source>
</evidence>
<proteinExistence type="predicted"/>
<keyword evidence="3" id="KW-1185">Reference proteome</keyword>
<feature type="compositionally biased region" description="Basic and acidic residues" evidence="1">
    <location>
        <begin position="445"/>
        <end position="458"/>
    </location>
</feature>
<dbReference type="Pfam" id="PF09420">
    <property type="entry name" value="Nop16"/>
    <property type="match status" value="1"/>
</dbReference>
<evidence type="ECO:0000313" key="2">
    <source>
        <dbReference type="EMBL" id="VDM74264.1"/>
    </source>
</evidence>
<feature type="compositionally biased region" description="Basic and acidic residues" evidence="1">
    <location>
        <begin position="173"/>
        <end position="325"/>
    </location>
</feature>
<feature type="compositionally biased region" description="Basic and acidic residues" evidence="1">
    <location>
        <begin position="134"/>
        <end position="149"/>
    </location>
</feature>
<evidence type="ECO:0000313" key="3">
    <source>
        <dbReference type="Proteomes" id="UP000270094"/>
    </source>
</evidence>
<sequence>MMDVLQFFLCNENSRAHTLVYSPDVAEKRQLFTHSASPIIREVSEDERARRAEKKKEKKEERKRKREEEQKRQEELEYQKWQEMQKKKEEELMKAEAERRAAERKAAEERKKEAAQAAQTVGIYCSVDVLEEAKKEKAKKEKKQDEIEKVVTNTTVKVEKTTPNEAPTVPEPKLSEETEKKKKKKEKEPVVEKKEKESSVDKEKVPRAEKKQKESSAVKKEEKATVEKKEEKPKVEKKEKEHSSEKKQKDSGIEKREEKHTVEKKEEKSDAEKKKKEQNVEKRPKESSIELKEEKSSAEMETNVGEKGREPVTEKETAPVKKEQSATETAPILLEGAQGQEVHTKKKGSRGKKNFESESSDLHNGHEEKSLSSDLQADGERRQHADEPREVHPKESKKGKKNKKNESQAADVANGHVVNAAADDSGHVVDSAPITDAANGGVMHFDGEKKKSKEKKQETAALLDSSEINQTTDVVLDKDESSTKKNKQKEKKAKQLSPGIEVITEVTVVTETTKSDKETPVDQSSPPIQVHEVTSTANENGMKETVHTITATINTTSSTSPTQFAQNVEKLVSHTLKKAKHDIVDIDPSVKMTIDAQLVKLSERKPEVATEHKIHITPLPLELHYSRPTTPSSRERVYKLLPRDILFCSSLIDAHGEDYAAMAADPKNIYKENARAIQRKVRIFKVTLIFDCYRLSILRNLLTTRRTSAPKKKAEQSKKSWQKRDKRNSTETPIRIPPAPVV</sequence>
<accession>A0A3P7J8L1</accession>